<keyword evidence="15" id="KW-1185">Reference proteome</keyword>
<evidence type="ECO:0000256" key="3">
    <source>
        <dbReference type="ARBA" id="ARBA00022519"/>
    </source>
</evidence>
<keyword evidence="11 14" id="KW-0413">Isomerase</keyword>
<dbReference type="Gene3D" id="3.10.50.40">
    <property type="match status" value="1"/>
</dbReference>
<keyword evidence="11" id="KW-0697">Rotamase</keyword>
<evidence type="ECO:0000256" key="7">
    <source>
        <dbReference type="ARBA" id="ARBA00023186"/>
    </source>
</evidence>
<gene>
    <name evidence="14" type="ORF">EDC25_10462</name>
</gene>
<organism evidence="14 15">
    <name type="scientific">Pseudofulvimonas gallinarii</name>
    <dbReference type="NCBI Taxonomy" id="634155"/>
    <lineage>
        <taxon>Bacteria</taxon>
        <taxon>Pseudomonadati</taxon>
        <taxon>Pseudomonadota</taxon>
        <taxon>Gammaproteobacteria</taxon>
        <taxon>Lysobacterales</taxon>
        <taxon>Rhodanobacteraceae</taxon>
        <taxon>Pseudofulvimonas</taxon>
    </lineage>
</organism>
<evidence type="ECO:0000256" key="10">
    <source>
        <dbReference type="ARBA" id="ARBA00042775"/>
    </source>
</evidence>
<keyword evidence="5 12" id="KW-1133">Transmembrane helix</keyword>
<dbReference type="InterPro" id="IPR023058">
    <property type="entry name" value="PPIase_PpiC_CS"/>
</dbReference>
<dbReference type="SUPFAM" id="SSF109998">
    <property type="entry name" value="Triger factor/SurA peptide-binding domain-like"/>
    <property type="match status" value="1"/>
</dbReference>
<dbReference type="InterPro" id="IPR046357">
    <property type="entry name" value="PPIase_dom_sf"/>
</dbReference>
<dbReference type="RefSeq" id="WP_164484216.1">
    <property type="nucleotide sequence ID" value="NZ_JBHLWF010000088.1"/>
</dbReference>
<evidence type="ECO:0000313" key="14">
    <source>
        <dbReference type="EMBL" id="TCT00074.1"/>
    </source>
</evidence>
<evidence type="ECO:0000256" key="12">
    <source>
        <dbReference type="SAM" id="Phobius"/>
    </source>
</evidence>
<keyword evidence="6 12" id="KW-0472">Membrane</keyword>
<sequence>MLQSIRNKASSWFALVILFMALFSLTFFGITDYFTTSVDTYVAKVGGREIDQSQFREEYQQWRENMRSRLGDSYDPRLFEQPGLRRQLLDQMVDRAVLHEANERMDIVVPASRVRSEIMAVPAFQMNGRYSAEAYRAFLAARRMSAAELDRRISEDVGAQILPAAVMGSAVVTDGEVDAYLRISEQTRDFRFVTVNAPGEPVSEDVSDEELQRFFDEHVDEFMNPETVSVEYVELDAASISLPEADDDALRAHYEAEIERFSTPEERLASHILIQPDGDDADAQRAALARAEEVLAQARADGADFAALAREHTRDLGSREKGGDLGWLGRGVTDPAFEEVLFSMEPGTISEPVLGVDGYHLIQLREVRAATQTPFEEVREQLVSEYANVERERLFNERMGELTDLVFAEPGSLAPTAEALNLEIKQAGPFSRMAGEGPFAVPSVRDAAFADEVLREGAVSEPVQVGPNHVVAMRVTDHVAAAPKPLAEVADSIRSRVIAQRRADALRERAQGLFASLEGGRALDEIASELEAEVESAEGVTRAALMPDSRLVGEVFRLRRPDGEVPTRARVQYGDAWALVELSAVKDGDPATVDAARRDQVRNELQQRLGMGEAQALLAALRAQTRIVIAEERLEQQ</sequence>
<dbReference type="AlphaFoldDB" id="A0A4R3LIT1"/>
<reference evidence="14 15" key="1">
    <citation type="submission" date="2019-03" db="EMBL/GenBank/DDBJ databases">
        <title>Genomic Encyclopedia of Type Strains, Phase IV (KMG-IV): sequencing the most valuable type-strain genomes for metagenomic binning, comparative biology and taxonomic classification.</title>
        <authorList>
            <person name="Goeker M."/>
        </authorList>
    </citation>
    <scope>NUCLEOTIDE SEQUENCE [LARGE SCALE GENOMIC DNA]</scope>
    <source>
        <strain evidence="14 15">DSM 21944</strain>
    </source>
</reference>
<dbReference type="InterPro" id="IPR027304">
    <property type="entry name" value="Trigger_fact/SurA_dom_sf"/>
</dbReference>
<dbReference type="PANTHER" id="PTHR47529:SF1">
    <property type="entry name" value="PERIPLASMIC CHAPERONE PPID"/>
    <property type="match status" value="1"/>
</dbReference>
<evidence type="ECO:0000256" key="9">
    <source>
        <dbReference type="ARBA" id="ARBA00040743"/>
    </source>
</evidence>
<dbReference type="SUPFAM" id="SSF54534">
    <property type="entry name" value="FKBP-like"/>
    <property type="match status" value="1"/>
</dbReference>
<evidence type="ECO:0000313" key="15">
    <source>
        <dbReference type="Proteomes" id="UP000294599"/>
    </source>
</evidence>
<evidence type="ECO:0000256" key="4">
    <source>
        <dbReference type="ARBA" id="ARBA00022692"/>
    </source>
</evidence>
<evidence type="ECO:0000256" key="5">
    <source>
        <dbReference type="ARBA" id="ARBA00022989"/>
    </source>
</evidence>
<evidence type="ECO:0000256" key="6">
    <source>
        <dbReference type="ARBA" id="ARBA00023136"/>
    </source>
</evidence>
<evidence type="ECO:0000256" key="8">
    <source>
        <dbReference type="ARBA" id="ARBA00038408"/>
    </source>
</evidence>
<name>A0A4R3LIT1_9GAMM</name>
<evidence type="ECO:0000256" key="11">
    <source>
        <dbReference type="PROSITE-ProRule" id="PRU00278"/>
    </source>
</evidence>
<dbReference type="PROSITE" id="PS50198">
    <property type="entry name" value="PPIC_PPIASE_2"/>
    <property type="match status" value="1"/>
</dbReference>
<dbReference type="Pfam" id="PF13624">
    <property type="entry name" value="SurA_N_3"/>
    <property type="match status" value="1"/>
</dbReference>
<keyword evidence="3" id="KW-0997">Cell inner membrane</keyword>
<comment type="similarity">
    <text evidence="8">Belongs to the PpiD chaperone family.</text>
</comment>
<dbReference type="PROSITE" id="PS01096">
    <property type="entry name" value="PPIC_PPIASE_1"/>
    <property type="match status" value="1"/>
</dbReference>
<dbReference type="EMBL" id="SMAF01000004">
    <property type="protein sequence ID" value="TCT00074.1"/>
    <property type="molecule type" value="Genomic_DNA"/>
</dbReference>
<comment type="subcellular location">
    <subcellularLocation>
        <location evidence="1">Cell inner membrane</location>
        <topology evidence="1">Single-pass type II membrane protein</topology>
        <orientation evidence="1">Periplasmic side</orientation>
    </subcellularLocation>
</comment>
<dbReference type="InterPro" id="IPR000297">
    <property type="entry name" value="PPIase_PpiC"/>
</dbReference>
<evidence type="ECO:0000256" key="1">
    <source>
        <dbReference type="ARBA" id="ARBA00004382"/>
    </source>
</evidence>
<keyword evidence="2" id="KW-1003">Cell membrane</keyword>
<dbReference type="Proteomes" id="UP000294599">
    <property type="component" value="Unassembled WGS sequence"/>
</dbReference>
<keyword evidence="4 12" id="KW-0812">Transmembrane</keyword>
<dbReference type="PANTHER" id="PTHR47529">
    <property type="entry name" value="PEPTIDYL-PROLYL CIS-TRANS ISOMERASE D"/>
    <property type="match status" value="1"/>
</dbReference>
<proteinExistence type="inferred from homology"/>
<evidence type="ECO:0000256" key="2">
    <source>
        <dbReference type="ARBA" id="ARBA00022475"/>
    </source>
</evidence>
<dbReference type="Pfam" id="PF00639">
    <property type="entry name" value="Rotamase"/>
    <property type="match status" value="1"/>
</dbReference>
<dbReference type="Gene3D" id="1.10.4030.10">
    <property type="entry name" value="Porin chaperone SurA, peptide-binding domain"/>
    <property type="match status" value="1"/>
</dbReference>
<dbReference type="GO" id="GO:0005886">
    <property type="term" value="C:plasma membrane"/>
    <property type="evidence" value="ECO:0007669"/>
    <property type="project" value="UniProtKB-SubCell"/>
</dbReference>
<dbReference type="InterPro" id="IPR052029">
    <property type="entry name" value="PpiD_chaperone"/>
</dbReference>
<protein>
    <recommendedName>
        <fullName evidence="9">Periplasmic chaperone PpiD</fullName>
    </recommendedName>
    <alternativeName>
        <fullName evidence="10">Periplasmic folding chaperone</fullName>
    </alternativeName>
</protein>
<keyword evidence="7" id="KW-0143">Chaperone</keyword>
<accession>A0A4R3LIT1</accession>
<comment type="caution">
    <text evidence="14">The sequence shown here is derived from an EMBL/GenBank/DDBJ whole genome shotgun (WGS) entry which is preliminary data.</text>
</comment>
<dbReference type="GO" id="GO:0003755">
    <property type="term" value="F:peptidyl-prolyl cis-trans isomerase activity"/>
    <property type="evidence" value="ECO:0007669"/>
    <property type="project" value="UniProtKB-KW"/>
</dbReference>
<feature type="domain" description="PpiC" evidence="13">
    <location>
        <begin position="264"/>
        <end position="366"/>
    </location>
</feature>
<feature type="transmembrane region" description="Helical" evidence="12">
    <location>
        <begin position="12"/>
        <end position="30"/>
    </location>
</feature>
<evidence type="ECO:0000259" key="13">
    <source>
        <dbReference type="PROSITE" id="PS50198"/>
    </source>
</evidence>